<evidence type="ECO:0000313" key="2">
    <source>
        <dbReference type="EMBL" id="KAL2527223.1"/>
    </source>
</evidence>
<name>A0ABD1US15_9LAMI</name>
<keyword evidence="3" id="KW-1185">Reference proteome</keyword>
<dbReference type="PANTHER" id="PTHR24559:SF431">
    <property type="entry name" value="RNA-DIRECTED DNA POLYMERASE HOMOLOG"/>
    <property type="match status" value="1"/>
</dbReference>
<dbReference type="InterPro" id="IPR043502">
    <property type="entry name" value="DNA/RNA_pol_sf"/>
</dbReference>
<evidence type="ECO:0000313" key="3">
    <source>
        <dbReference type="Proteomes" id="UP001604336"/>
    </source>
</evidence>
<dbReference type="PANTHER" id="PTHR24559">
    <property type="entry name" value="TRANSPOSON TY3-I GAG-POL POLYPROTEIN"/>
    <property type="match status" value="1"/>
</dbReference>
<accession>A0ABD1US15</accession>
<dbReference type="EMBL" id="JBFOLK010000003">
    <property type="protein sequence ID" value="KAL2527223.1"/>
    <property type="molecule type" value="Genomic_DNA"/>
</dbReference>
<organism evidence="2 3">
    <name type="scientific">Abeliophyllum distichum</name>
    <dbReference type="NCBI Taxonomy" id="126358"/>
    <lineage>
        <taxon>Eukaryota</taxon>
        <taxon>Viridiplantae</taxon>
        <taxon>Streptophyta</taxon>
        <taxon>Embryophyta</taxon>
        <taxon>Tracheophyta</taxon>
        <taxon>Spermatophyta</taxon>
        <taxon>Magnoliopsida</taxon>
        <taxon>eudicotyledons</taxon>
        <taxon>Gunneridae</taxon>
        <taxon>Pentapetalae</taxon>
        <taxon>asterids</taxon>
        <taxon>lamiids</taxon>
        <taxon>Lamiales</taxon>
        <taxon>Oleaceae</taxon>
        <taxon>Forsythieae</taxon>
        <taxon>Abeliophyllum</taxon>
    </lineage>
</organism>
<feature type="domain" description="Reverse transcriptase" evidence="1">
    <location>
        <begin position="66"/>
        <end position="136"/>
    </location>
</feature>
<dbReference type="Pfam" id="PF00078">
    <property type="entry name" value="RVT_1"/>
    <property type="match status" value="1"/>
</dbReference>
<comment type="caution">
    <text evidence="2">The sequence shown here is derived from an EMBL/GenBank/DDBJ whole genome shotgun (WGS) entry which is preliminary data.</text>
</comment>
<dbReference type="SUPFAM" id="SSF56672">
    <property type="entry name" value="DNA/RNA polymerases"/>
    <property type="match status" value="1"/>
</dbReference>
<dbReference type="AlphaFoldDB" id="A0ABD1US15"/>
<dbReference type="Gene3D" id="3.30.70.270">
    <property type="match status" value="1"/>
</dbReference>
<dbReference type="InterPro" id="IPR043128">
    <property type="entry name" value="Rev_trsase/Diguanyl_cyclase"/>
</dbReference>
<reference evidence="3" key="1">
    <citation type="submission" date="2024-07" db="EMBL/GenBank/DDBJ databases">
        <title>Two chromosome-level genome assemblies of Korean endemic species Abeliophyllum distichum and Forsythia ovata (Oleaceae).</title>
        <authorList>
            <person name="Jang H."/>
        </authorList>
    </citation>
    <scope>NUCLEOTIDE SEQUENCE [LARGE SCALE GENOMIC DNA]</scope>
</reference>
<dbReference type="InterPro" id="IPR053134">
    <property type="entry name" value="RNA-dir_DNA_polymerase"/>
</dbReference>
<gene>
    <name evidence="2" type="ORF">Adt_12277</name>
</gene>
<dbReference type="InterPro" id="IPR000477">
    <property type="entry name" value="RT_dom"/>
</dbReference>
<sequence>MNGLGRMLVNDGSAVNILFGSTFDQMDVDFREPLCYLEKFMEFLVIDTRSAYHGVLGRPALKDLATYQQLVNCMLSEQNGNTMEVYVDDMLIKSMNAEDHIGHLRKMFKILYKYCMKLNSLKCAFEVVSRKFLGYMVNQRRIEANLEKIKMLIDMRSSSFSKDVQSLTGRLAALNRFISKTTDYCQPFF</sequence>
<evidence type="ECO:0000259" key="1">
    <source>
        <dbReference type="Pfam" id="PF00078"/>
    </source>
</evidence>
<proteinExistence type="predicted"/>
<protein>
    <submittedName>
        <fullName evidence="2">Disease resistance protein TIR-NBS-LRR class family</fullName>
    </submittedName>
</protein>
<dbReference type="Proteomes" id="UP001604336">
    <property type="component" value="Unassembled WGS sequence"/>
</dbReference>